<accession>A0A7M2X149</accession>
<evidence type="ECO:0000313" key="2">
    <source>
        <dbReference type="EMBL" id="QOV91405.1"/>
    </source>
</evidence>
<dbReference type="GO" id="GO:0016757">
    <property type="term" value="F:glycosyltransferase activity"/>
    <property type="evidence" value="ECO:0007669"/>
    <property type="project" value="InterPro"/>
</dbReference>
<dbReference type="Gene3D" id="3.40.50.2000">
    <property type="entry name" value="Glycogen Phosphorylase B"/>
    <property type="match status" value="1"/>
</dbReference>
<dbReference type="EMBL" id="CP063458">
    <property type="protein sequence ID" value="QOV91405.1"/>
    <property type="molecule type" value="Genomic_DNA"/>
</dbReference>
<dbReference type="PANTHER" id="PTHR12526">
    <property type="entry name" value="GLYCOSYLTRANSFERASE"/>
    <property type="match status" value="1"/>
</dbReference>
<dbReference type="SUPFAM" id="SSF53756">
    <property type="entry name" value="UDP-Glycosyltransferase/glycogen phosphorylase"/>
    <property type="match status" value="1"/>
</dbReference>
<evidence type="ECO:0000313" key="3">
    <source>
        <dbReference type="Proteomes" id="UP000593765"/>
    </source>
</evidence>
<dbReference type="AlphaFoldDB" id="A0A7M2X149"/>
<dbReference type="InterPro" id="IPR001296">
    <property type="entry name" value="Glyco_trans_1"/>
</dbReference>
<proteinExistence type="predicted"/>
<organism evidence="2 3">
    <name type="scientific">Humisphaera borealis</name>
    <dbReference type="NCBI Taxonomy" id="2807512"/>
    <lineage>
        <taxon>Bacteria</taxon>
        <taxon>Pseudomonadati</taxon>
        <taxon>Planctomycetota</taxon>
        <taxon>Phycisphaerae</taxon>
        <taxon>Tepidisphaerales</taxon>
        <taxon>Tepidisphaeraceae</taxon>
        <taxon>Humisphaera</taxon>
    </lineage>
</organism>
<name>A0A7M2X149_9BACT</name>
<dbReference type="CDD" id="cd03801">
    <property type="entry name" value="GT4_PimA-like"/>
    <property type="match status" value="1"/>
</dbReference>
<evidence type="ECO:0000259" key="1">
    <source>
        <dbReference type="Pfam" id="PF00534"/>
    </source>
</evidence>
<dbReference type="PANTHER" id="PTHR12526:SF630">
    <property type="entry name" value="GLYCOSYLTRANSFERASE"/>
    <property type="match status" value="1"/>
</dbReference>
<sequence>MRRKVLFLSHEASRSGAPLLLLHLLRWIRQNSTLDFTLVLCRGGPLEHEFRELCPVVRLNRFLPGLRTSLRLVDRVGLGRMVQGLTRWLGGRFLLSRDVGLVYCNTLGNGWVLRQFLPVPPKLPVLCHVHELCFTAAGAFGVSDIELTRQYADTFIAASEAVRSELLSDISICSGDVRVVHSFLGEDHGRTEVDTLALRESLGVPHDAYVLVACGAIRSGKGADLIPTLLRLLSKRLEVLPGGRTVHLIWVGAEPPDAAGLRNEVEEDLRKLNLLNRVHFVGSQARPREYFAAADAFVLLSRSESLSLVLLEAALEEVPGVCFDATGGPKEFVEQDAGFVVPYLDLDAMSEALSRILTQSQLRHALGRRAREKVLLGYVVGVAGPNILNQIESAMGTCAPRNHASGR</sequence>
<gene>
    <name evidence="2" type="ORF">IPV69_08640</name>
</gene>
<dbReference type="Proteomes" id="UP000593765">
    <property type="component" value="Chromosome"/>
</dbReference>
<feature type="domain" description="Glycosyl transferase family 1" evidence="1">
    <location>
        <begin position="198"/>
        <end position="372"/>
    </location>
</feature>
<protein>
    <submittedName>
        <fullName evidence="2">Glycosyltransferase family 4 protein</fullName>
    </submittedName>
</protein>
<keyword evidence="3" id="KW-1185">Reference proteome</keyword>
<reference evidence="2 3" key="1">
    <citation type="submission" date="2020-10" db="EMBL/GenBank/DDBJ databases">
        <title>Wide distribution of Phycisphaera-like planctomycetes from WD2101 soil group in peatlands and genome analysis of the first cultivated representative.</title>
        <authorList>
            <person name="Dedysh S.N."/>
            <person name="Beletsky A.V."/>
            <person name="Ivanova A."/>
            <person name="Kulichevskaya I.S."/>
            <person name="Suzina N.E."/>
            <person name="Philippov D.A."/>
            <person name="Rakitin A.L."/>
            <person name="Mardanov A.V."/>
            <person name="Ravin N.V."/>
        </authorList>
    </citation>
    <scope>NUCLEOTIDE SEQUENCE [LARGE SCALE GENOMIC DNA]</scope>
    <source>
        <strain evidence="2 3">M1803</strain>
    </source>
</reference>
<dbReference type="Pfam" id="PF00534">
    <property type="entry name" value="Glycos_transf_1"/>
    <property type="match status" value="1"/>
</dbReference>
<dbReference type="KEGG" id="hbs:IPV69_08640"/>